<keyword evidence="7 12" id="KW-0418">Kinase</keyword>
<dbReference type="PRINTS" id="PR00990">
    <property type="entry name" value="RIBOKINASE"/>
</dbReference>
<sequence length="320" mass="33845">MENKVEIAVVGSCNMDLITYTSRLPHIGETMHGHKFVKGYGGKGANQCVAAAKLGAYTAMIGKVGEDNDGDSFIKNFNTFGVNTDHVLRTKSSATGVASISVIDGGGNAIIIAAGANLDLSLQDVNNASNIISKANVLLCQLEVHPLTTLHALKLAKLHNVKTILNPAPAPDNGLDIEFYTNSDIICPNEAEATSLTDVCVNDVESAKKAALILVEKGCEVGIITLGSQGCVYAVRSVSKAVHIKPDTVKTIDTTGAGDAFAGALAFFVVRFPNISLHEKISRACYIASKSVCYEGTQKSYPYAADVPINLFGFDNMFDN</sequence>
<comment type="similarity">
    <text evidence="1">Belongs to the carbohydrate kinase pfkB family.</text>
</comment>
<feature type="binding site" evidence="12">
    <location>
        <begin position="14"/>
        <end position="16"/>
    </location>
    <ligand>
        <name>substrate</name>
    </ligand>
</feature>
<feature type="binding site" evidence="12">
    <location>
        <position position="300"/>
    </location>
    <ligand>
        <name>K(+)</name>
        <dbReference type="ChEBI" id="CHEBI:29103"/>
    </ligand>
</feature>
<dbReference type="Proteomes" id="UP001642483">
    <property type="component" value="Unassembled WGS sequence"/>
</dbReference>
<evidence type="ECO:0000256" key="11">
    <source>
        <dbReference type="ARBA" id="ARBA00023277"/>
    </source>
</evidence>
<dbReference type="PROSITE" id="PS00584">
    <property type="entry name" value="PFKB_KINASES_2"/>
    <property type="match status" value="1"/>
</dbReference>
<feature type="binding site" evidence="12">
    <location>
        <begin position="225"/>
        <end position="230"/>
    </location>
    <ligand>
        <name>ATP</name>
        <dbReference type="ChEBI" id="CHEBI:30616"/>
    </ligand>
</feature>
<dbReference type="HAMAP" id="MF_01987">
    <property type="entry name" value="Ribokinase"/>
    <property type="match status" value="1"/>
</dbReference>
<name>A0ABP0FQ36_CLALP</name>
<evidence type="ECO:0000256" key="5">
    <source>
        <dbReference type="ARBA" id="ARBA00022723"/>
    </source>
</evidence>
<feature type="binding site" evidence="12">
    <location>
        <position position="255"/>
    </location>
    <ligand>
        <name>K(+)</name>
        <dbReference type="ChEBI" id="CHEBI:29103"/>
    </ligand>
</feature>
<dbReference type="CDD" id="cd01174">
    <property type="entry name" value="ribokinase"/>
    <property type="match status" value="1"/>
</dbReference>
<dbReference type="InterPro" id="IPR011611">
    <property type="entry name" value="PfkB_dom"/>
</dbReference>
<keyword evidence="12" id="KW-0963">Cytoplasm</keyword>
<comment type="pathway">
    <text evidence="12">Carbohydrate metabolism; D-ribose degradation; D-ribose 5-phosphate from beta-D-ribopyranose: step 2/2.</text>
</comment>
<protein>
    <recommendedName>
        <fullName evidence="3 12">Ribokinase</fullName>
        <shortName evidence="12">RK</shortName>
        <ecNumber evidence="2 12">2.7.1.15</ecNumber>
    </recommendedName>
</protein>
<feature type="binding site" evidence="12">
    <location>
        <position position="294"/>
    </location>
    <ligand>
        <name>K(+)</name>
        <dbReference type="ChEBI" id="CHEBI:29103"/>
    </ligand>
</feature>
<feature type="binding site" evidence="12">
    <location>
        <begin position="258"/>
        <end position="259"/>
    </location>
    <ligand>
        <name>ATP</name>
        <dbReference type="ChEBI" id="CHEBI:30616"/>
    </ligand>
</feature>
<feature type="binding site" evidence="12">
    <location>
        <position position="296"/>
    </location>
    <ligand>
        <name>K(+)</name>
        <dbReference type="ChEBI" id="CHEBI:29103"/>
    </ligand>
</feature>
<keyword evidence="11 12" id="KW-0119">Carbohydrate metabolism</keyword>
<dbReference type="InterPro" id="IPR002139">
    <property type="entry name" value="Ribo/fructo_kinase"/>
</dbReference>
<comment type="catalytic activity">
    <reaction evidence="12">
        <text>D-ribose + ATP = D-ribose 5-phosphate + ADP + H(+)</text>
        <dbReference type="Rhea" id="RHEA:13697"/>
        <dbReference type="ChEBI" id="CHEBI:15378"/>
        <dbReference type="ChEBI" id="CHEBI:30616"/>
        <dbReference type="ChEBI" id="CHEBI:47013"/>
        <dbReference type="ChEBI" id="CHEBI:78346"/>
        <dbReference type="ChEBI" id="CHEBI:456216"/>
        <dbReference type="EC" id="2.7.1.15"/>
    </reaction>
</comment>
<evidence type="ECO:0000256" key="2">
    <source>
        <dbReference type="ARBA" id="ARBA00012035"/>
    </source>
</evidence>
<evidence type="ECO:0000256" key="3">
    <source>
        <dbReference type="ARBA" id="ARBA00016943"/>
    </source>
</evidence>
<comment type="similarity">
    <text evidence="12">Belongs to the carbohydrate kinase PfkB family. Ribokinase subfamily.</text>
</comment>
<keyword evidence="5 12" id="KW-0479">Metal-binding</keyword>
<dbReference type="Gene3D" id="3.40.1190.20">
    <property type="match status" value="1"/>
</dbReference>
<keyword evidence="4 12" id="KW-0808">Transferase</keyword>
<keyword evidence="12" id="KW-0539">Nucleus</keyword>
<evidence type="ECO:0000256" key="4">
    <source>
        <dbReference type="ARBA" id="ARBA00022679"/>
    </source>
</evidence>
<evidence type="ECO:0000313" key="14">
    <source>
        <dbReference type="EMBL" id="CAK8680542.1"/>
    </source>
</evidence>
<feature type="domain" description="Carbohydrate kinase PfkB" evidence="13">
    <location>
        <begin position="6"/>
        <end position="302"/>
    </location>
</feature>
<feature type="active site" description="Proton acceptor" evidence="12">
    <location>
        <position position="259"/>
    </location>
</feature>
<dbReference type="InterPro" id="IPR011877">
    <property type="entry name" value="Ribokinase"/>
</dbReference>
<evidence type="ECO:0000256" key="6">
    <source>
        <dbReference type="ARBA" id="ARBA00022741"/>
    </source>
</evidence>
<dbReference type="PANTHER" id="PTHR10584:SF166">
    <property type="entry name" value="RIBOKINASE"/>
    <property type="match status" value="1"/>
</dbReference>
<dbReference type="PANTHER" id="PTHR10584">
    <property type="entry name" value="SUGAR KINASE"/>
    <property type="match status" value="1"/>
</dbReference>
<evidence type="ECO:0000256" key="10">
    <source>
        <dbReference type="ARBA" id="ARBA00022958"/>
    </source>
</evidence>
<feature type="binding site" evidence="12">
    <location>
        <position position="143"/>
    </location>
    <ligand>
        <name>substrate</name>
    </ligand>
</feature>
<evidence type="ECO:0000256" key="1">
    <source>
        <dbReference type="ARBA" id="ARBA00005380"/>
    </source>
</evidence>
<keyword evidence="8 12" id="KW-0067">ATP-binding</keyword>
<comment type="activity regulation">
    <text evidence="12">Activated by a monovalent cation that binds near, but not in, the active site. The most likely occupant of the site in vivo is potassium. Ion binding induces a conformational change that may alter substrate affinity.</text>
</comment>
<feature type="binding site" evidence="12">
    <location>
        <position position="259"/>
    </location>
    <ligand>
        <name>substrate</name>
    </ligand>
</feature>
<evidence type="ECO:0000256" key="9">
    <source>
        <dbReference type="ARBA" id="ARBA00022842"/>
    </source>
</evidence>
<feature type="binding site" evidence="12">
    <location>
        <position position="291"/>
    </location>
    <ligand>
        <name>K(+)</name>
        <dbReference type="ChEBI" id="CHEBI:29103"/>
    </ligand>
</feature>
<feature type="binding site" evidence="12">
    <location>
        <position position="253"/>
    </location>
    <ligand>
        <name>K(+)</name>
        <dbReference type="ChEBI" id="CHEBI:29103"/>
    </ligand>
</feature>
<dbReference type="InterPro" id="IPR029056">
    <property type="entry name" value="Ribokinase-like"/>
</dbReference>
<keyword evidence="10 12" id="KW-0630">Potassium</keyword>
<dbReference type="InterPro" id="IPR002173">
    <property type="entry name" value="Carboh/pur_kinase_PfkB_CS"/>
</dbReference>
<dbReference type="Pfam" id="PF00294">
    <property type="entry name" value="PfkB"/>
    <property type="match status" value="1"/>
</dbReference>
<comment type="subcellular location">
    <subcellularLocation>
        <location evidence="12">Cytoplasm</location>
    </subcellularLocation>
    <subcellularLocation>
        <location evidence="12">Nucleus</location>
    </subcellularLocation>
</comment>
<evidence type="ECO:0000313" key="15">
    <source>
        <dbReference type="Proteomes" id="UP001642483"/>
    </source>
</evidence>
<comment type="cofactor">
    <cofactor evidence="12">
        <name>Mg(2+)</name>
        <dbReference type="ChEBI" id="CHEBI:18420"/>
    </cofactor>
    <text evidence="12">Requires a divalent cation, most likely magnesium in vivo, as an electrophilic catalyst to aid phosphoryl group transfer. It is the chelate of the metal and the nucleotide that is the actual substrate.</text>
</comment>
<keyword evidence="6 12" id="KW-0547">Nucleotide-binding</keyword>
<reference evidence="14 15" key="1">
    <citation type="submission" date="2024-02" db="EMBL/GenBank/DDBJ databases">
        <authorList>
            <person name="Daric V."/>
            <person name="Darras S."/>
        </authorList>
    </citation>
    <scope>NUCLEOTIDE SEQUENCE [LARGE SCALE GENOMIC DNA]</scope>
</reference>
<comment type="caution">
    <text evidence="12">Lacks conserved residue(s) required for the propagation of feature annotation.</text>
</comment>
<comment type="function">
    <text evidence="12">Catalyzes the phosphorylation of ribose at O-5 in a reaction requiring ATP and magnesium. The resulting D-ribose-5-phosphate can then be used either for sythesis of nucleotides, histidine, and tryptophan, or as a component of the pentose phosphate pathway.</text>
</comment>
<accession>A0ABP0FQ36</accession>
<evidence type="ECO:0000256" key="12">
    <source>
        <dbReference type="HAMAP-Rule" id="MF_03215"/>
    </source>
</evidence>
<evidence type="ECO:0000259" key="13">
    <source>
        <dbReference type="Pfam" id="PF00294"/>
    </source>
</evidence>
<dbReference type="EMBL" id="CAWYQH010000068">
    <property type="protein sequence ID" value="CAK8680542.1"/>
    <property type="molecule type" value="Genomic_DNA"/>
</dbReference>
<comment type="subunit">
    <text evidence="12">Homodimer.</text>
</comment>
<dbReference type="SUPFAM" id="SSF53613">
    <property type="entry name" value="Ribokinase-like"/>
    <property type="match status" value="1"/>
</dbReference>
<keyword evidence="15" id="KW-1185">Reference proteome</keyword>
<gene>
    <name evidence="14" type="ORF">CVLEPA_LOCUS10787</name>
</gene>
<comment type="caution">
    <text evidence="14">The sequence shown here is derived from an EMBL/GenBank/DDBJ whole genome shotgun (WGS) entry which is preliminary data.</text>
</comment>
<feature type="binding site" evidence="12">
    <location>
        <position position="189"/>
    </location>
    <ligand>
        <name>ATP</name>
        <dbReference type="ChEBI" id="CHEBI:30616"/>
    </ligand>
</feature>
<evidence type="ECO:0000256" key="7">
    <source>
        <dbReference type="ARBA" id="ARBA00022777"/>
    </source>
</evidence>
<dbReference type="NCBIfam" id="TIGR02152">
    <property type="entry name" value="D_ribokin_bact"/>
    <property type="match status" value="1"/>
</dbReference>
<evidence type="ECO:0000256" key="8">
    <source>
        <dbReference type="ARBA" id="ARBA00022840"/>
    </source>
</evidence>
<feature type="binding site" evidence="12">
    <location>
        <begin position="42"/>
        <end position="46"/>
    </location>
    <ligand>
        <name>substrate</name>
    </ligand>
</feature>
<dbReference type="EC" id="2.7.1.15" evidence="2 12"/>
<keyword evidence="9 12" id="KW-0460">Magnesium</keyword>
<proteinExistence type="inferred from homology"/>
<organism evidence="14 15">
    <name type="scientific">Clavelina lepadiformis</name>
    <name type="common">Light-bulb sea squirt</name>
    <name type="synonym">Ascidia lepadiformis</name>
    <dbReference type="NCBI Taxonomy" id="159417"/>
    <lineage>
        <taxon>Eukaryota</taxon>
        <taxon>Metazoa</taxon>
        <taxon>Chordata</taxon>
        <taxon>Tunicata</taxon>
        <taxon>Ascidiacea</taxon>
        <taxon>Aplousobranchia</taxon>
        <taxon>Clavelinidae</taxon>
        <taxon>Clavelina</taxon>
    </lineage>
</organism>